<dbReference type="Gene3D" id="3.30.300.160">
    <property type="entry name" value="Type II secretion system, protein E, N-terminal domain"/>
    <property type="match status" value="1"/>
</dbReference>
<dbReference type="InterPro" id="IPR007831">
    <property type="entry name" value="T2SS_GspE_N"/>
</dbReference>
<dbReference type="GO" id="GO:0005524">
    <property type="term" value="F:ATP binding"/>
    <property type="evidence" value="ECO:0007669"/>
    <property type="project" value="UniProtKB-KW"/>
</dbReference>
<evidence type="ECO:0000313" key="7">
    <source>
        <dbReference type="Proteomes" id="UP000295632"/>
    </source>
</evidence>
<dbReference type="InterPro" id="IPR037257">
    <property type="entry name" value="T2SS_E_N_sf"/>
</dbReference>
<dbReference type="EMBL" id="SNYJ01000010">
    <property type="protein sequence ID" value="TDQ38288.1"/>
    <property type="molecule type" value="Genomic_DNA"/>
</dbReference>
<dbReference type="Pfam" id="PF00437">
    <property type="entry name" value="T2SSE"/>
    <property type="match status" value="1"/>
</dbReference>
<dbReference type="PANTHER" id="PTHR30258">
    <property type="entry name" value="TYPE II SECRETION SYSTEM PROTEIN GSPE-RELATED"/>
    <property type="match status" value="1"/>
</dbReference>
<evidence type="ECO:0000313" key="6">
    <source>
        <dbReference type="EMBL" id="TDQ38288.1"/>
    </source>
</evidence>
<dbReference type="GO" id="GO:0005886">
    <property type="term" value="C:plasma membrane"/>
    <property type="evidence" value="ECO:0007669"/>
    <property type="project" value="TreeGrafter"/>
</dbReference>
<keyword evidence="2" id="KW-0547">Nucleotide-binding</keyword>
<dbReference type="InterPro" id="IPR001482">
    <property type="entry name" value="T2SS/T4SS_dom"/>
</dbReference>
<accession>A0A4R6TWQ3</accession>
<proteinExistence type="inferred from homology"/>
<dbReference type="Pfam" id="PF05157">
    <property type="entry name" value="MshEN"/>
    <property type="match status" value="1"/>
</dbReference>
<dbReference type="Gene3D" id="3.40.50.300">
    <property type="entry name" value="P-loop containing nucleotide triphosphate hydrolases"/>
    <property type="match status" value="1"/>
</dbReference>
<dbReference type="FunFam" id="3.40.50.300:FF:000398">
    <property type="entry name" value="Type IV pilus assembly ATPase PilB"/>
    <property type="match status" value="1"/>
</dbReference>
<dbReference type="RefSeq" id="WP_133580866.1">
    <property type="nucleotide sequence ID" value="NZ_SNYJ01000010.1"/>
</dbReference>
<dbReference type="SUPFAM" id="SSF160246">
    <property type="entry name" value="EspE N-terminal domain-like"/>
    <property type="match status" value="1"/>
</dbReference>
<dbReference type="AlphaFoldDB" id="A0A4R6TWQ3"/>
<evidence type="ECO:0000256" key="2">
    <source>
        <dbReference type="ARBA" id="ARBA00022741"/>
    </source>
</evidence>
<dbReference type="SUPFAM" id="SSF52540">
    <property type="entry name" value="P-loop containing nucleoside triphosphate hydrolases"/>
    <property type="match status" value="1"/>
</dbReference>
<sequence length="551" mass="61303">MLAKKRIGDVLIEAGLITETQLSQALEGKREEQKLGDAFVERRWITEEQLLDALEVQMKIPRVDLFSHYIAPHVIRMVPKGFAQKNLVIPVEQNGAVLRVAMHDPLDYFVIEDLRMLTGFQIQPALAKSNELRQALARHYHFDESAESTDGVHIEDVQTNTSVPEEDAPIIRLVNQMIQLAIDEEASDIHLDPGPHHVVMRYRVDGLLKTIRTVPGQMQNALTARLKIMAQLDITETRLPQDGRIQNYSMFPGTDFRLSVLPTVNGEKIVIRILHRHNDIAHLDKLSLSPSHLDKFKTLLEQPNGFVLVTGPTGAGKSSTLYASLQHLLSDEVNVVTIEDPVEYQLQGVNQVQVNAAVGLTFARGLRTVLRQDPNIVMVGEIRDQETAEIATRAALTGHLVLSTLHTNSAVAAIPRLIDMGIEPYLVVSSLSGVMAQRLVRRICTHCKESYEGSSMDNELMQTHGITCTTFSRGRGCTYCGGTGYKGRIAVHELLVIDDRAREMMMNHASVPDIRAYARSQGMCSLLEDGLDKVRQGVTTVSEILRVTSTI</sequence>
<dbReference type="InterPro" id="IPR027417">
    <property type="entry name" value="P-loop_NTPase"/>
</dbReference>
<evidence type="ECO:0000256" key="3">
    <source>
        <dbReference type="ARBA" id="ARBA00022840"/>
    </source>
</evidence>
<dbReference type="PANTHER" id="PTHR30258:SF2">
    <property type="entry name" value="COMG OPERON PROTEIN 1"/>
    <property type="match status" value="1"/>
</dbReference>
<feature type="domain" description="Bacterial type II secretion system protein E" evidence="4">
    <location>
        <begin position="165"/>
        <end position="546"/>
    </location>
</feature>
<evidence type="ECO:0000259" key="4">
    <source>
        <dbReference type="Pfam" id="PF00437"/>
    </source>
</evidence>
<dbReference type="Gene3D" id="3.30.450.90">
    <property type="match status" value="1"/>
</dbReference>
<comment type="similarity">
    <text evidence="1">Belongs to the GSP E family.</text>
</comment>
<gene>
    <name evidence="6" type="ORF">EV213_11028</name>
</gene>
<evidence type="ECO:0000259" key="5">
    <source>
        <dbReference type="Pfam" id="PF05157"/>
    </source>
</evidence>
<dbReference type="OrthoDB" id="9808272at2"/>
<dbReference type="CDD" id="cd01129">
    <property type="entry name" value="PulE-GspE-like"/>
    <property type="match status" value="1"/>
</dbReference>
<keyword evidence="7" id="KW-1185">Reference proteome</keyword>
<evidence type="ECO:0000256" key="1">
    <source>
        <dbReference type="ARBA" id="ARBA00006611"/>
    </source>
</evidence>
<reference evidence="6 7" key="1">
    <citation type="submission" date="2019-03" db="EMBL/GenBank/DDBJ databases">
        <title>Genomic Encyclopedia of Type Strains, Phase IV (KMG-IV): sequencing the most valuable type-strain genomes for metagenomic binning, comparative biology and taxonomic classification.</title>
        <authorList>
            <person name="Goeker M."/>
        </authorList>
    </citation>
    <scope>NUCLEOTIDE SEQUENCE [LARGE SCALE GENOMIC DNA]</scope>
    <source>
        <strain evidence="6 7">DSM 28697</strain>
    </source>
</reference>
<name>A0A4R6TWQ3_9BACI</name>
<protein>
    <submittedName>
        <fullName evidence="6">Type IV pilus assembly protein PilB</fullName>
    </submittedName>
</protein>
<organism evidence="6 7">
    <name type="scientific">Aureibacillus halotolerans</name>
    <dbReference type="NCBI Taxonomy" id="1508390"/>
    <lineage>
        <taxon>Bacteria</taxon>
        <taxon>Bacillati</taxon>
        <taxon>Bacillota</taxon>
        <taxon>Bacilli</taxon>
        <taxon>Bacillales</taxon>
        <taxon>Bacillaceae</taxon>
        <taxon>Aureibacillus</taxon>
    </lineage>
</organism>
<keyword evidence="3" id="KW-0067">ATP-binding</keyword>
<comment type="caution">
    <text evidence="6">The sequence shown here is derived from an EMBL/GenBank/DDBJ whole genome shotgun (WGS) entry which is preliminary data.</text>
</comment>
<dbReference type="Proteomes" id="UP000295632">
    <property type="component" value="Unassembled WGS sequence"/>
</dbReference>
<feature type="domain" description="Type II secretion system protein GspE N-terminal" evidence="5">
    <location>
        <begin position="59"/>
        <end position="145"/>
    </location>
</feature>
<dbReference type="GO" id="GO:0016887">
    <property type="term" value="F:ATP hydrolysis activity"/>
    <property type="evidence" value="ECO:0007669"/>
    <property type="project" value="TreeGrafter"/>
</dbReference>